<reference evidence="11" key="1">
    <citation type="submission" date="2020-10" db="EMBL/GenBank/DDBJ databases">
        <authorList>
            <person name="Gilroy R."/>
        </authorList>
    </citation>
    <scope>NUCLEOTIDE SEQUENCE</scope>
    <source>
        <strain evidence="11">11687</strain>
    </source>
</reference>
<feature type="region of interest" description="Disordered" evidence="8">
    <location>
        <begin position="396"/>
        <end position="417"/>
    </location>
</feature>
<feature type="transmembrane region" description="Helical" evidence="9">
    <location>
        <begin position="558"/>
        <end position="582"/>
    </location>
</feature>
<evidence type="ECO:0000256" key="7">
    <source>
        <dbReference type="ARBA" id="ARBA00023136"/>
    </source>
</evidence>
<evidence type="ECO:0000256" key="6">
    <source>
        <dbReference type="ARBA" id="ARBA00022989"/>
    </source>
</evidence>
<keyword evidence="2" id="KW-1003">Cell membrane</keyword>
<accession>A0A9D1MGB5</accession>
<dbReference type="GO" id="GO:0016763">
    <property type="term" value="F:pentosyltransferase activity"/>
    <property type="evidence" value="ECO:0007669"/>
    <property type="project" value="TreeGrafter"/>
</dbReference>
<keyword evidence="3" id="KW-0328">Glycosyltransferase</keyword>
<dbReference type="Pfam" id="PF13231">
    <property type="entry name" value="PMT_2"/>
    <property type="match status" value="1"/>
</dbReference>
<feature type="transmembrane region" description="Helical" evidence="9">
    <location>
        <begin position="258"/>
        <end position="278"/>
    </location>
</feature>
<keyword evidence="7 9" id="KW-0472">Membrane</keyword>
<feature type="transmembrane region" description="Helical" evidence="9">
    <location>
        <begin position="284"/>
        <end position="301"/>
    </location>
</feature>
<dbReference type="InterPro" id="IPR050297">
    <property type="entry name" value="LipidA_mod_glycosyltrf_83"/>
</dbReference>
<dbReference type="AlphaFoldDB" id="A0A9D1MGB5"/>
<dbReference type="EMBL" id="DVMZ01000144">
    <property type="protein sequence ID" value="HIU59538.1"/>
    <property type="molecule type" value="Genomic_DNA"/>
</dbReference>
<feature type="transmembrane region" description="Helical" evidence="9">
    <location>
        <begin position="455"/>
        <end position="483"/>
    </location>
</feature>
<evidence type="ECO:0000313" key="11">
    <source>
        <dbReference type="EMBL" id="HIU59538.1"/>
    </source>
</evidence>
<sequence length="706" mass="76021">MRKMRAAPKRRLSGYCKAFIVLLVLFFAAGFAFLGSFKGTGKAFTYVSGGENTVVYNLNMKEGQSKLGAVYINVGNIYTEPGKDITVKVYRSTSSSRAPSTLISDVTIANLYSTKSSTRQGAGFNWTPVATEKNLTAVSISVSANANFDLNEIVCLDVNGTVIPLSVNTEFSQGFSSRKAEPAYAIDAQDSFVISDSSYHNFTQEEAWYLTSVRTVLGGTSYRESSVYTVDTDFNSFATVLMLPSVALFGASPFALRLPSLLAACAALLFVYLLAGLLFKDDKYAFVFALLFAVCGVSASLARLGAPYMALVCFLLGSVYFMYRFFAKGISSGNILRGGLNIFWSGLFAAFALAMNILSFIPVLGVLVLFGFGLRRQRLAYLNEVRKKAGESIALSGTASEGSGAEPAAQTSGPAAETEESAPAAARSLPAASSIGLIGREAEKIKAAYAYKKRVSWLFAALSFVVCTFVVILLSSLVTYTAYVKAFDNPADPKLSYAALLWKGISSSFSVTNVTEYTEANAAGVLAWLLPLPAATVYDGILEIGTSRYLAWNVSVNAAMSVVALVAFIFSTISVLSELFSANRASRMNKRVRRIYLVLLGGLVTSLLASAFVDGVSALHSLLFIVFYIGFIPLAARIAQPEEIRLLKNGRPAKTAADVILFICLVVFVLFFALSVPSWYGFGVPAEAARWLFGWTSIADNGYFRP</sequence>
<organism evidence="11 12">
    <name type="scientific">Candidatus Scatosoma pullistercoris</name>
    <dbReference type="NCBI Taxonomy" id="2840934"/>
    <lineage>
        <taxon>Bacteria</taxon>
        <taxon>Bacillati</taxon>
        <taxon>Bacillota</taxon>
        <taxon>Clostridia</taxon>
        <taxon>Candidatus Scatosoma</taxon>
    </lineage>
</organism>
<feature type="transmembrane region" description="Helical" evidence="9">
    <location>
        <begin position="619"/>
        <end position="639"/>
    </location>
</feature>
<reference evidence="11" key="2">
    <citation type="journal article" date="2021" name="PeerJ">
        <title>Extensive microbial diversity within the chicken gut microbiome revealed by metagenomics and culture.</title>
        <authorList>
            <person name="Gilroy R."/>
            <person name="Ravi A."/>
            <person name="Getino M."/>
            <person name="Pursley I."/>
            <person name="Horton D.L."/>
            <person name="Alikhan N.F."/>
            <person name="Baker D."/>
            <person name="Gharbi K."/>
            <person name="Hall N."/>
            <person name="Watson M."/>
            <person name="Adriaenssens E.M."/>
            <person name="Foster-Nyarko E."/>
            <person name="Jarju S."/>
            <person name="Secka A."/>
            <person name="Antonio M."/>
            <person name="Oren A."/>
            <person name="Chaudhuri R.R."/>
            <person name="La Ragione R."/>
            <person name="Hildebrand F."/>
            <person name="Pallen M.J."/>
        </authorList>
    </citation>
    <scope>NUCLEOTIDE SEQUENCE</scope>
    <source>
        <strain evidence="11">11687</strain>
    </source>
</reference>
<dbReference type="InterPro" id="IPR038731">
    <property type="entry name" value="RgtA/B/C-like"/>
</dbReference>
<keyword evidence="4" id="KW-0808">Transferase</keyword>
<dbReference type="Proteomes" id="UP000824081">
    <property type="component" value="Unassembled WGS sequence"/>
</dbReference>
<name>A0A9D1MGB5_9FIRM</name>
<comment type="caution">
    <text evidence="11">The sequence shown here is derived from an EMBL/GenBank/DDBJ whole genome shotgun (WGS) entry which is preliminary data.</text>
</comment>
<evidence type="ECO:0000256" key="4">
    <source>
        <dbReference type="ARBA" id="ARBA00022679"/>
    </source>
</evidence>
<evidence type="ECO:0000256" key="3">
    <source>
        <dbReference type="ARBA" id="ARBA00022676"/>
    </source>
</evidence>
<keyword evidence="6 9" id="KW-1133">Transmembrane helix</keyword>
<dbReference type="PANTHER" id="PTHR33908:SF11">
    <property type="entry name" value="MEMBRANE PROTEIN"/>
    <property type="match status" value="1"/>
</dbReference>
<evidence type="ECO:0000313" key="12">
    <source>
        <dbReference type="Proteomes" id="UP000824081"/>
    </source>
</evidence>
<gene>
    <name evidence="11" type="ORF">IAC57_05475</name>
</gene>
<comment type="subcellular location">
    <subcellularLocation>
        <location evidence="1">Cell membrane</location>
        <topology evidence="1">Multi-pass membrane protein</topology>
    </subcellularLocation>
</comment>
<feature type="transmembrane region" description="Helical" evidence="9">
    <location>
        <begin position="308"/>
        <end position="326"/>
    </location>
</feature>
<evidence type="ECO:0000256" key="5">
    <source>
        <dbReference type="ARBA" id="ARBA00022692"/>
    </source>
</evidence>
<evidence type="ECO:0000256" key="1">
    <source>
        <dbReference type="ARBA" id="ARBA00004651"/>
    </source>
</evidence>
<feature type="domain" description="Glycosyltransferase RgtA/B/C/D-like" evidence="10">
    <location>
        <begin position="245"/>
        <end position="366"/>
    </location>
</feature>
<dbReference type="PANTHER" id="PTHR33908">
    <property type="entry name" value="MANNOSYLTRANSFERASE YKCB-RELATED"/>
    <property type="match status" value="1"/>
</dbReference>
<keyword evidence="5 9" id="KW-0812">Transmembrane</keyword>
<dbReference type="GO" id="GO:0009103">
    <property type="term" value="P:lipopolysaccharide biosynthetic process"/>
    <property type="evidence" value="ECO:0007669"/>
    <property type="project" value="UniProtKB-ARBA"/>
</dbReference>
<evidence type="ECO:0000259" key="10">
    <source>
        <dbReference type="Pfam" id="PF13231"/>
    </source>
</evidence>
<protein>
    <submittedName>
        <fullName evidence="11">Glycosyltransferase family 39 protein</fullName>
    </submittedName>
</protein>
<dbReference type="GO" id="GO:0005886">
    <property type="term" value="C:plasma membrane"/>
    <property type="evidence" value="ECO:0007669"/>
    <property type="project" value="UniProtKB-SubCell"/>
</dbReference>
<evidence type="ECO:0000256" key="2">
    <source>
        <dbReference type="ARBA" id="ARBA00022475"/>
    </source>
</evidence>
<proteinExistence type="predicted"/>
<feature type="transmembrane region" description="Helical" evidence="9">
    <location>
        <begin position="659"/>
        <end position="682"/>
    </location>
</feature>
<feature type="transmembrane region" description="Helical" evidence="9">
    <location>
        <begin position="594"/>
        <end position="613"/>
    </location>
</feature>
<evidence type="ECO:0000256" key="9">
    <source>
        <dbReference type="SAM" id="Phobius"/>
    </source>
</evidence>
<evidence type="ECO:0000256" key="8">
    <source>
        <dbReference type="SAM" id="MobiDB-lite"/>
    </source>
</evidence>
<feature type="transmembrane region" description="Helical" evidence="9">
    <location>
        <begin position="346"/>
        <end position="372"/>
    </location>
</feature>